<feature type="transmembrane region" description="Helical" evidence="8">
    <location>
        <begin position="266"/>
        <end position="288"/>
    </location>
</feature>
<feature type="chain" id="PRO_5043683569" evidence="9">
    <location>
        <begin position="19"/>
        <end position="441"/>
    </location>
</feature>
<keyword evidence="7" id="KW-0175">Coiled coil</keyword>
<name>A0AAU7NXG3_9GAMM</name>
<feature type="transmembrane region" description="Helical" evidence="8">
    <location>
        <begin position="392"/>
        <end position="412"/>
    </location>
</feature>
<dbReference type="KEGG" id="mech:Q9L42_003740"/>
<protein>
    <submittedName>
        <fullName evidence="11">MotA/TolQ/ExbB proton channel family protein</fullName>
    </submittedName>
</protein>
<keyword evidence="5 8" id="KW-0472">Membrane</keyword>
<evidence type="ECO:0000256" key="2">
    <source>
        <dbReference type="ARBA" id="ARBA00022475"/>
    </source>
</evidence>
<dbReference type="Proteomes" id="UP001225378">
    <property type="component" value="Chromosome"/>
</dbReference>
<accession>A0AAU7NXG3</accession>
<dbReference type="RefSeq" id="WP_349431959.1">
    <property type="nucleotide sequence ID" value="NZ_CP157743.1"/>
</dbReference>
<dbReference type="PANTHER" id="PTHR30625">
    <property type="entry name" value="PROTEIN TOLQ"/>
    <property type="match status" value="1"/>
</dbReference>
<evidence type="ECO:0000256" key="9">
    <source>
        <dbReference type="SAM" id="SignalP"/>
    </source>
</evidence>
<keyword evidence="2" id="KW-1003">Cell membrane</keyword>
<evidence type="ECO:0000256" key="8">
    <source>
        <dbReference type="SAM" id="Phobius"/>
    </source>
</evidence>
<keyword evidence="3 8" id="KW-0812">Transmembrane</keyword>
<gene>
    <name evidence="11" type="ORF">Q9L42_003740</name>
</gene>
<reference evidence="11 12" key="1">
    <citation type="journal article" date="2024" name="Microbiology">
        <title>Methylomarinum rosea sp. nov., a novel halophilic methanotrophic bacterium from the hypersaline Lake Elton.</title>
        <authorList>
            <person name="Suleimanov R.Z."/>
            <person name="Oshkin I.Y."/>
            <person name="Danilova O.V."/>
            <person name="Suzina N.E."/>
            <person name="Dedysh S.N."/>
        </authorList>
    </citation>
    <scope>NUCLEOTIDE SEQUENCE [LARGE SCALE GENOMIC DNA]</scope>
    <source>
        <strain evidence="11 12">Ch1-1</strain>
    </source>
</reference>
<feature type="transmembrane region" description="Helical" evidence="8">
    <location>
        <begin position="353"/>
        <end position="372"/>
    </location>
</feature>
<feature type="domain" description="MotA/TolQ/ExbB proton channel" evidence="10">
    <location>
        <begin position="307"/>
        <end position="428"/>
    </location>
</feature>
<keyword evidence="6" id="KW-0653">Protein transport</keyword>
<dbReference type="Pfam" id="PF01618">
    <property type="entry name" value="MotA_ExbB"/>
    <property type="match status" value="1"/>
</dbReference>
<keyword evidence="6" id="KW-0813">Transport</keyword>
<organism evidence="11 12">
    <name type="scientific">Methylomarinum roseum</name>
    <dbReference type="NCBI Taxonomy" id="3067653"/>
    <lineage>
        <taxon>Bacteria</taxon>
        <taxon>Pseudomonadati</taxon>
        <taxon>Pseudomonadota</taxon>
        <taxon>Gammaproteobacteria</taxon>
        <taxon>Methylococcales</taxon>
        <taxon>Methylococcaceae</taxon>
        <taxon>Methylomarinum</taxon>
    </lineage>
</organism>
<keyword evidence="4 8" id="KW-1133">Transmembrane helix</keyword>
<evidence type="ECO:0000313" key="11">
    <source>
        <dbReference type="EMBL" id="XBS21246.1"/>
    </source>
</evidence>
<evidence type="ECO:0000256" key="3">
    <source>
        <dbReference type="ARBA" id="ARBA00022692"/>
    </source>
</evidence>
<evidence type="ECO:0000256" key="1">
    <source>
        <dbReference type="ARBA" id="ARBA00004651"/>
    </source>
</evidence>
<keyword evidence="9" id="KW-0732">Signal</keyword>
<comment type="subcellular location">
    <subcellularLocation>
        <location evidence="1">Cell membrane</location>
        <topology evidence="1">Multi-pass membrane protein</topology>
    </subcellularLocation>
    <subcellularLocation>
        <location evidence="6">Membrane</location>
        <topology evidence="6">Multi-pass membrane protein</topology>
    </subcellularLocation>
</comment>
<dbReference type="PIRSF" id="PIRSF037714">
    <property type="entry name" value="TolR"/>
    <property type="match status" value="1"/>
</dbReference>
<sequence>MKKLILITLMLATPAAIAEHLDLDQLLRDVKRSQGTEARINRVREAEFLAEKNKQQQLLHEAQVELNQQQQLSQQLKSHLDANEQELMELEAKLKNRSGELGELFGVARQAAGDLKADLTNSIISAQFPGRLEQLDKIANSKALPTIEQLEKLWFTLQQEMTESAKVVSFDTKIQTASGEPRQAKVVRIGSFNALADGKYLRYLSETGKLSELARQPEDKYLDLAENLLTAKQGPVPVGIDPTRGVILSMLIQTPNTTERIDQGGIIGYIILFLGAFGLVYAIVRLVMLTLTWRKMQNQVGSDQISEDNPLGRVIAAGEQAGSEDNETLELLLDEAITREVPALEKGQSMIKLLAAVAPLLGLLGTVTGMISTFQSISLFGTGDPKLMASGISQALVTTMLGLCVAIPLLFLHSLVASRSRMLVQILDEQSAGIVSRRAGK</sequence>
<proteinExistence type="inferred from homology"/>
<evidence type="ECO:0000313" key="12">
    <source>
        <dbReference type="Proteomes" id="UP001225378"/>
    </source>
</evidence>
<feature type="signal peptide" evidence="9">
    <location>
        <begin position="1"/>
        <end position="18"/>
    </location>
</feature>
<evidence type="ECO:0000259" key="10">
    <source>
        <dbReference type="Pfam" id="PF01618"/>
    </source>
</evidence>
<dbReference type="InterPro" id="IPR050790">
    <property type="entry name" value="ExbB/TolQ_transport"/>
</dbReference>
<comment type="similarity">
    <text evidence="6">Belongs to the exbB/tolQ family.</text>
</comment>
<evidence type="ECO:0000256" key="6">
    <source>
        <dbReference type="RuleBase" id="RU004057"/>
    </source>
</evidence>
<dbReference type="PANTHER" id="PTHR30625:SF11">
    <property type="entry name" value="MOTA_TOLQ_EXBB PROTON CHANNEL DOMAIN-CONTAINING PROTEIN"/>
    <property type="match status" value="1"/>
</dbReference>
<evidence type="ECO:0000256" key="7">
    <source>
        <dbReference type="SAM" id="Coils"/>
    </source>
</evidence>
<keyword evidence="12" id="KW-1185">Reference proteome</keyword>
<dbReference type="EMBL" id="CP157743">
    <property type="protein sequence ID" value="XBS21246.1"/>
    <property type="molecule type" value="Genomic_DNA"/>
</dbReference>
<feature type="coiled-coil region" evidence="7">
    <location>
        <begin position="52"/>
        <end position="100"/>
    </location>
</feature>
<dbReference type="InterPro" id="IPR002898">
    <property type="entry name" value="MotA_ExbB_proton_chnl"/>
</dbReference>
<dbReference type="AlphaFoldDB" id="A0AAU7NXG3"/>
<evidence type="ECO:0000256" key="5">
    <source>
        <dbReference type="ARBA" id="ARBA00023136"/>
    </source>
</evidence>
<dbReference type="InterPro" id="IPR017270">
    <property type="entry name" value="MotA/TolQ/ExbB-rel"/>
</dbReference>
<dbReference type="GO" id="GO:0005886">
    <property type="term" value="C:plasma membrane"/>
    <property type="evidence" value="ECO:0007669"/>
    <property type="project" value="UniProtKB-SubCell"/>
</dbReference>
<dbReference type="GO" id="GO:0017038">
    <property type="term" value="P:protein import"/>
    <property type="evidence" value="ECO:0007669"/>
    <property type="project" value="TreeGrafter"/>
</dbReference>
<evidence type="ECO:0000256" key="4">
    <source>
        <dbReference type="ARBA" id="ARBA00022989"/>
    </source>
</evidence>